<comment type="caution">
    <text evidence="1">The sequence shown here is derived from an EMBL/GenBank/DDBJ whole genome shotgun (WGS) entry which is preliminary data.</text>
</comment>
<evidence type="ECO:0000313" key="2">
    <source>
        <dbReference type="Proteomes" id="UP001278766"/>
    </source>
</evidence>
<dbReference type="EMBL" id="JAUEPN010000002">
    <property type="protein sequence ID" value="KAK3298390.1"/>
    <property type="molecule type" value="Genomic_DNA"/>
</dbReference>
<protein>
    <recommendedName>
        <fullName evidence="3">Modin</fullName>
    </recommendedName>
</protein>
<dbReference type="RefSeq" id="XP_062661904.1">
    <property type="nucleotide sequence ID" value="XM_062800324.1"/>
</dbReference>
<organism evidence="1 2">
    <name type="scientific">Chaetomium fimeti</name>
    <dbReference type="NCBI Taxonomy" id="1854472"/>
    <lineage>
        <taxon>Eukaryota</taxon>
        <taxon>Fungi</taxon>
        <taxon>Dikarya</taxon>
        <taxon>Ascomycota</taxon>
        <taxon>Pezizomycotina</taxon>
        <taxon>Sordariomycetes</taxon>
        <taxon>Sordariomycetidae</taxon>
        <taxon>Sordariales</taxon>
        <taxon>Chaetomiaceae</taxon>
        <taxon>Chaetomium</taxon>
    </lineage>
</organism>
<proteinExistence type="predicted"/>
<accession>A0AAE0HKW0</accession>
<evidence type="ECO:0000313" key="1">
    <source>
        <dbReference type="EMBL" id="KAK3298390.1"/>
    </source>
</evidence>
<keyword evidence="2" id="KW-1185">Reference proteome</keyword>
<reference evidence="1" key="2">
    <citation type="submission" date="2023-06" db="EMBL/GenBank/DDBJ databases">
        <authorList>
            <consortium name="Lawrence Berkeley National Laboratory"/>
            <person name="Haridas S."/>
            <person name="Hensen N."/>
            <person name="Bonometti L."/>
            <person name="Westerberg I."/>
            <person name="Brannstrom I.O."/>
            <person name="Guillou S."/>
            <person name="Cros-Aarteil S."/>
            <person name="Calhoun S."/>
            <person name="Kuo A."/>
            <person name="Mondo S."/>
            <person name="Pangilinan J."/>
            <person name="Riley R."/>
            <person name="Labutti K."/>
            <person name="Andreopoulos B."/>
            <person name="Lipzen A."/>
            <person name="Chen C."/>
            <person name="Yanf M."/>
            <person name="Daum C."/>
            <person name="Ng V."/>
            <person name="Clum A."/>
            <person name="Steindorff A."/>
            <person name="Ohm R."/>
            <person name="Martin F."/>
            <person name="Silar P."/>
            <person name="Natvig D."/>
            <person name="Lalanne C."/>
            <person name="Gautier V."/>
            <person name="Ament-Velasquez S.L."/>
            <person name="Kruys A."/>
            <person name="Hutchinson M.I."/>
            <person name="Powell A.J."/>
            <person name="Barry K."/>
            <person name="Miller A.N."/>
            <person name="Grigoriev I.V."/>
            <person name="Debuchy R."/>
            <person name="Gladieux P."/>
            <person name="Thoren M.H."/>
            <person name="Johannesson H."/>
        </authorList>
    </citation>
    <scope>NUCLEOTIDE SEQUENCE</scope>
    <source>
        <strain evidence="1">CBS 168.71</strain>
    </source>
</reference>
<evidence type="ECO:0008006" key="3">
    <source>
        <dbReference type="Google" id="ProtNLM"/>
    </source>
</evidence>
<name>A0AAE0HKW0_9PEZI</name>
<gene>
    <name evidence="1" type="ORF">B0H64DRAFT_317276</name>
</gene>
<reference evidence="1" key="1">
    <citation type="journal article" date="2023" name="Mol. Phylogenet. Evol.">
        <title>Genome-scale phylogeny and comparative genomics of the fungal order Sordariales.</title>
        <authorList>
            <person name="Hensen N."/>
            <person name="Bonometti L."/>
            <person name="Westerberg I."/>
            <person name="Brannstrom I.O."/>
            <person name="Guillou S."/>
            <person name="Cros-Aarteil S."/>
            <person name="Calhoun S."/>
            <person name="Haridas S."/>
            <person name="Kuo A."/>
            <person name="Mondo S."/>
            <person name="Pangilinan J."/>
            <person name="Riley R."/>
            <person name="LaButti K."/>
            <person name="Andreopoulos B."/>
            <person name="Lipzen A."/>
            <person name="Chen C."/>
            <person name="Yan M."/>
            <person name="Daum C."/>
            <person name="Ng V."/>
            <person name="Clum A."/>
            <person name="Steindorff A."/>
            <person name="Ohm R.A."/>
            <person name="Martin F."/>
            <person name="Silar P."/>
            <person name="Natvig D.O."/>
            <person name="Lalanne C."/>
            <person name="Gautier V."/>
            <person name="Ament-Velasquez S.L."/>
            <person name="Kruys A."/>
            <person name="Hutchinson M.I."/>
            <person name="Powell A.J."/>
            <person name="Barry K."/>
            <person name="Miller A.N."/>
            <person name="Grigoriev I.V."/>
            <person name="Debuchy R."/>
            <person name="Gladieux P."/>
            <person name="Hiltunen Thoren M."/>
            <person name="Johannesson H."/>
        </authorList>
    </citation>
    <scope>NUCLEOTIDE SEQUENCE</scope>
    <source>
        <strain evidence="1">CBS 168.71</strain>
    </source>
</reference>
<dbReference type="AlphaFoldDB" id="A0AAE0HKW0"/>
<dbReference type="Proteomes" id="UP001278766">
    <property type="component" value="Unassembled WGS sequence"/>
</dbReference>
<sequence>MSVPQQKVRTAPNCGPEVMGAWSALTRRIWRPTEFRFETQFEVPVIFVCPPSNKEGPIKNKPINFVCGTQRSLEATRVLLPRDEEKMESMRADRVHAADNEKASWVTLLSQLQSMETESQEWQLKHSRTGPRMATPSTEFYNHTLAVAIQTQTQSWDAMPPSVKKPCATTTFSHLLEIAAMMGMHWKEFNQSEKRYRAEGNGCMLRGTHIPELGLMFTFQVYGRVEFLGNRVIPVGEVRELCCGFVPTLFQETNKHQRRIDSPIRDLRDLNFLQLSSRDRIAETMVMVGCNTNTANYFCSHETKHSHLFPVPFELMGMLGKTLHIRNSAFRMLPNPTPYQWSTNSFELPQLVKEYWKNITASDLDLPRVPHVKKLGEDTSLLLEALYRDAKSRTPAYSIPLLNTVHDILDRCDNFLRGSDSDLVRIVVGEHFQAVLKMVNEERRMSNGDGRRGGRRRAEHFSELTAASPELREEVFMDLYFYKVFGQVRERAVTWCEQRRTAPRAGSGSPREPPAASVSAIWCTLVLRMMCWLLLHDFHRKDVQIPKSELLGSRIPVYIS</sequence>
<dbReference type="GeneID" id="87837272"/>